<protein>
    <recommendedName>
        <fullName evidence="5">Secreted protein</fullName>
    </recommendedName>
</protein>
<feature type="signal peptide" evidence="2">
    <location>
        <begin position="1"/>
        <end position="15"/>
    </location>
</feature>
<name>A0AAJ0HS35_9PEZI</name>
<evidence type="ECO:0000313" key="3">
    <source>
        <dbReference type="EMBL" id="KAK3360405.1"/>
    </source>
</evidence>
<reference evidence="3" key="2">
    <citation type="submission" date="2023-06" db="EMBL/GenBank/DDBJ databases">
        <authorList>
            <consortium name="Lawrence Berkeley National Laboratory"/>
            <person name="Haridas S."/>
            <person name="Hensen N."/>
            <person name="Bonometti L."/>
            <person name="Westerberg I."/>
            <person name="Brannstrom I.O."/>
            <person name="Guillou S."/>
            <person name="Cros-Aarteil S."/>
            <person name="Calhoun S."/>
            <person name="Kuo A."/>
            <person name="Mondo S."/>
            <person name="Pangilinan J."/>
            <person name="Riley R."/>
            <person name="Labutti K."/>
            <person name="Andreopoulos B."/>
            <person name="Lipzen A."/>
            <person name="Chen C."/>
            <person name="Yanf M."/>
            <person name="Daum C."/>
            <person name="Ng V."/>
            <person name="Clum A."/>
            <person name="Steindorff A."/>
            <person name="Ohm R."/>
            <person name="Martin F."/>
            <person name="Silar P."/>
            <person name="Natvig D."/>
            <person name="Lalanne C."/>
            <person name="Gautier V."/>
            <person name="Ament-Velasquez S.L."/>
            <person name="Kruys A."/>
            <person name="Hutchinson M.I."/>
            <person name="Powell A.J."/>
            <person name="Barry K."/>
            <person name="Miller A.N."/>
            <person name="Grigoriev I.V."/>
            <person name="Debuchy R."/>
            <person name="Gladieux P."/>
            <person name="Thoren M.H."/>
            <person name="Johannesson H."/>
        </authorList>
    </citation>
    <scope>NUCLEOTIDE SEQUENCE</scope>
    <source>
        <strain evidence="3">CBS 955.72</strain>
    </source>
</reference>
<organism evidence="3 4">
    <name type="scientific">Lasiosphaeria hispida</name>
    <dbReference type="NCBI Taxonomy" id="260671"/>
    <lineage>
        <taxon>Eukaryota</taxon>
        <taxon>Fungi</taxon>
        <taxon>Dikarya</taxon>
        <taxon>Ascomycota</taxon>
        <taxon>Pezizomycotina</taxon>
        <taxon>Sordariomycetes</taxon>
        <taxon>Sordariomycetidae</taxon>
        <taxon>Sordariales</taxon>
        <taxon>Lasiosphaeriaceae</taxon>
        <taxon>Lasiosphaeria</taxon>
    </lineage>
</organism>
<sequence length="83" mass="9112">MLLSTILAVCLVSQCEHPRCTNTEHSPSKGGQALGRRRRGCGGGRWHLEDLVTGQKLTPNRKASAYLAARRRSLDSGRQARGR</sequence>
<feature type="region of interest" description="Disordered" evidence="1">
    <location>
        <begin position="62"/>
        <end position="83"/>
    </location>
</feature>
<accession>A0AAJ0HS35</accession>
<dbReference type="EMBL" id="JAUIQD010000002">
    <property type="protein sequence ID" value="KAK3360405.1"/>
    <property type="molecule type" value="Genomic_DNA"/>
</dbReference>
<keyword evidence="2" id="KW-0732">Signal</keyword>
<reference evidence="3" key="1">
    <citation type="journal article" date="2023" name="Mol. Phylogenet. Evol.">
        <title>Genome-scale phylogeny and comparative genomics of the fungal order Sordariales.</title>
        <authorList>
            <person name="Hensen N."/>
            <person name="Bonometti L."/>
            <person name="Westerberg I."/>
            <person name="Brannstrom I.O."/>
            <person name="Guillou S."/>
            <person name="Cros-Aarteil S."/>
            <person name="Calhoun S."/>
            <person name="Haridas S."/>
            <person name="Kuo A."/>
            <person name="Mondo S."/>
            <person name="Pangilinan J."/>
            <person name="Riley R."/>
            <person name="LaButti K."/>
            <person name="Andreopoulos B."/>
            <person name="Lipzen A."/>
            <person name="Chen C."/>
            <person name="Yan M."/>
            <person name="Daum C."/>
            <person name="Ng V."/>
            <person name="Clum A."/>
            <person name="Steindorff A."/>
            <person name="Ohm R.A."/>
            <person name="Martin F."/>
            <person name="Silar P."/>
            <person name="Natvig D.O."/>
            <person name="Lalanne C."/>
            <person name="Gautier V."/>
            <person name="Ament-Velasquez S.L."/>
            <person name="Kruys A."/>
            <person name="Hutchinson M.I."/>
            <person name="Powell A.J."/>
            <person name="Barry K."/>
            <person name="Miller A.N."/>
            <person name="Grigoriev I.V."/>
            <person name="Debuchy R."/>
            <person name="Gladieux P."/>
            <person name="Hiltunen Thoren M."/>
            <person name="Johannesson H."/>
        </authorList>
    </citation>
    <scope>NUCLEOTIDE SEQUENCE</scope>
    <source>
        <strain evidence="3">CBS 955.72</strain>
    </source>
</reference>
<dbReference type="Proteomes" id="UP001275084">
    <property type="component" value="Unassembled WGS sequence"/>
</dbReference>
<gene>
    <name evidence="3" type="ORF">B0T25DRAFT_129428</name>
</gene>
<feature type="chain" id="PRO_5042517823" description="Secreted protein" evidence="2">
    <location>
        <begin position="16"/>
        <end position="83"/>
    </location>
</feature>
<keyword evidence="4" id="KW-1185">Reference proteome</keyword>
<dbReference type="AlphaFoldDB" id="A0AAJ0HS35"/>
<evidence type="ECO:0000256" key="2">
    <source>
        <dbReference type="SAM" id="SignalP"/>
    </source>
</evidence>
<evidence type="ECO:0000313" key="4">
    <source>
        <dbReference type="Proteomes" id="UP001275084"/>
    </source>
</evidence>
<comment type="caution">
    <text evidence="3">The sequence shown here is derived from an EMBL/GenBank/DDBJ whole genome shotgun (WGS) entry which is preliminary data.</text>
</comment>
<evidence type="ECO:0000256" key="1">
    <source>
        <dbReference type="SAM" id="MobiDB-lite"/>
    </source>
</evidence>
<proteinExistence type="predicted"/>
<evidence type="ECO:0008006" key="5">
    <source>
        <dbReference type="Google" id="ProtNLM"/>
    </source>
</evidence>